<dbReference type="InterPro" id="IPR014729">
    <property type="entry name" value="Rossmann-like_a/b/a_fold"/>
</dbReference>
<evidence type="ECO:0000313" key="10">
    <source>
        <dbReference type="EMBL" id="OVE86204.1"/>
    </source>
</evidence>
<dbReference type="GO" id="GO:0005524">
    <property type="term" value="F:ATP binding"/>
    <property type="evidence" value="ECO:0007669"/>
    <property type="project" value="UniProtKB-UniRule"/>
</dbReference>
<evidence type="ECO:0000256" key="4">
    <source>
        <dbReference type="ARBA" id="ARBA00022741"/>
    </source>
</evidence>
<comment type="similarity">
    <text evidence="8">Belongs to the ThiI family.</text>
</comment>
<dbReference type="InterPro" id="IPR049962">
    <property type="entry name" value="THUMP_ThiI"/>
</dbReference>
<dbReference type="PANTHER" id="PTHR43209">
    <property type="entry name" value="TRNA SULFURTRANSFERASE"/>
    <property type="match status" value="1"/>
</dbReference>
<evidence type="ECO:0000256" key="8">
    <source>
        <dbReference type="HAMAP-Rule" id="MF_00021"/>
    </source>
</evidence>
<dbReference type="Pfam" id="PF22025">
    <property type="entry name" value="ThiI_fer"/>
    <property type="match status" value="1"/>
</dbReference>
<sequence>MHPPGADTVLVRHGDLNTKSNRVKRQMEGLLIENLEALLEDRSIPGEVERRWNRPLIHTDEDAIDAATKAAADAFGVVSVSPCVTTSIEKARILEALESMAEACYEGGTFAVDARRADKTLPYSSEDLAREGGTAIWEAVEDEFEPEVDLDDPDLTFGIEVREDIAFLYLETVDGPGGLPLGAQEPVISLISGGIDSPVAAYEMMCRGSPIVPVYVDLGAYGGIDHEARAMETVGTLSRYAPNFDMPVYKVPGGEIVDLLVTEMEQGRMLSLRRFFYRTAEVLAGRVDAPGIVTGEAVGQKSSQTMQNLAVTSRATTLPIHRPLLTRDKQEIVAQAREIDTYTQSTINAGCNRVAPDQVETNARLAQLLEHEPDDLLERAEAVAADAELVEP</sequence>
<dbReference type="PANTHER" id="PTHR43209:SF1">
    <property type="entry name" value="TRNA SULFURTRANSFERASE"/>
    <property type="match status" value="1"/>
</dbReference>
<dbReference type="SUPFAM" id="SSF52402">
    <property type="entry name" value="Adenine nucleotide alpha hydrolases-like"/>
    <property type="match status" value="1"/>
</dbReference>
<comment type="catalytic activity">
    <reaction evidence="8">
        <text>[ThiS sulfur-carrier protein]-C-terminal Gly-Gly-AMP + S-sulfanyl-L-cysteinyl-[cysteine desulfurase] + AH2 = [ThiS sulfur-carrier protein]-C-terminal-Gly-aminoethanethioate + L-cysteinyl-[cysteine desulfurase] + A + AMP + 2 H(+)</text>
        <dbReference type="Rhea" id="RHEA:43340"/>
        <dbReference type="Rhea" id="RHEA-COMP:12157"/>
        <dbReference type="Rhea" id="RHEA-COMP:12158"/>
        <dbReference type="Rhea" id="RHEA-COMP:12910"/>
        <dbReference type="Rhea" id="RHEA-COMP:19908"/>
        <dbReference type="ChEBI" id="CHEBI:13193"/>
        <dbReference type="ChEBI" id="CHEBI:15378"/>
        <dbReference type="ChEBI" id="CHEBI:17499"/>
        <dbReference type="ChEBI" id="CHEBI:29950"/>
        <dbReference type="ChEBI" id="CHEBI:61963"/>
        <dbReference type="ChEBI" id="CHEBI:90618"/>
        <dbReference type="ChEBI" id="CHEBI:232372"/>
        <dbReference type="ChEBI" id="CHEBI:456215"/>
    </reaction>
</comment>
<evidence type="ECO:0000256" key="7">
    <source>
        <dbReference type="ARBA" id="ARBA00022977"/>
    </source>
</evidence>
<dbReference type="InterPro" id="IPR003720">
    <property type="entry name" value="tRNA_STrfase"/>
</dbReference>
<feature type="binding site" evidence="8">
    <location>
        <position position="273"/>
    </location>
    <ligand>
        <name>ATP</name>
        <dbReference type="ChEBI" id="CHEBI:30616"/>
    </ligand>
</feature>
<evidence type="ECO:0000256" key="6">
    <source>
        <dbReference type="ARBA" id="ARBA00022884"/>
    </source>
</evidence>
<dbReference type="UniPathway" id="UPA00060"/>
<feature type="binding site" evidence="8">
    <location>
        <begin position="190"/>
        <end position="191"/>
    </location>
    <ligand>
        <name>ATP</name>
        <dbReference type="ChEBI" id="CHEBI:30616"/>
    </ligand>
</feature>
<dbReference type="GO" id="GO:0052837">
    <property type="term" value="P:thiazole biosynthetic process"/>
    <property type="evidence" value="ECO:0007669"/>
    <property type="project" value="TreeGrafter"/>
</dbReference>
<feature type="binding site" evidence="8">
    <location>
        <position position="295"/>
    </location>
    <ligand>
        <name>ATP</name>
        <dbReference type="ChEBI" id="CHEBI:30616"/>
    </ligand>
</feature>
<dbReference type="Proteomes" id="UP000196084">
    <property type="component" value="Unassembled WGS sequence"/>
</dbReference>
<organism evidence="10 11">
    <name type="scientific">Natronolimnobius baerhuensis</name>
    <dbReference type="NCBI Taxonomy" id="253108"/>
    <lineage>
        <taxon>Archaea</taxon>
        <taxon>Methanobacteriati</taxon>
        <taxon>Methanobacteriota</taxon>
        <taxon>Stenosarchaea group</taxon>
        <taxon>Halobacteria</taxon>
        <taxon>Halobacteriales</taxon>
        <taxon>Natrialbaceae</taxon>
        <taxon>Natronolimnobius</taxon>
    </lineage>
</organism>
<comment type="caution">
    <text evidence="10">The sequence shown here is derived from an EMBL/GenBank/DDBJ whole genome shotgun (WGS) entry which is preliminary data.</text>
</comment>
<dbReference type="RefSeq" id="WP_087714167.1">
    <property type="nucleotide sequence ID" value="NZ_MWPH01000001.1"/>
</dbReference>
<dbReference type="GO" id="GO:0009228">
    <property type="term" value="P:thiamine biosynthetic process"/>
    <property type="evidence" value="ECO:0007669"/>
    <property type="project" value="UniProtKB-KW"/>
</dbReference>
<dbReference type="Pfam" id="PF02568">
    <property type="entry name" value="ThiI"/>
    <property type="match status" value="1"/>
</dbReference>
<dbReference type="Gene3D" id="3.40.50.620">
    <property type="entry name" value="HUPs"/>
    <property type="match status" value="1"/>
</dbReference>
<gene>
    <name evidence="8" type="primary">thiI</name>
    <name evidence="10" type="ORF">B2G88_05300</name>
</gene>
<comment type="subcellular location">
    <subcellularLocation>
        <location evidence="8">Cytoplasm</location>
    </subcellularLocation>
</comment>
<dbReference type="InterPro" id="IPR004114">
    <property type="entry name" value="THUMP_dom"/>
</dbReference>
<evidence type="ECO:0000256" key="5">
    <source>
        <dbReference type="ARBA" id="ARBA00022840"/>
    </source>
</evidence>
<accession>A0A202ED82</accession>
<dbReference type="EC" id="2.8.1.4" evidence="8"/>
<evidence type="ECO:0000256" key="2">
    <source>
        <dbReference type="ARBA" id="ARBA00022555"/>
    </source>
</evidence>
<keyword evidence="3 8" id="KW-0808">Transferase</keyword>
<dbReference type="InterPro" id="IPR050102">
    <property type="entry name" value="tRNA_sulfurtransferase_ThiI"/>
</dbReference>
<dbReference type="GO" id="GO:0004810">
    <property type="term" value="F:CCA tRNA nucleotidyltransferase activity"/>
    <property type="evidence" value="ECO:0007669"/>
    <property type="project" value="InterPro"/>
</dbReference>
<comment type="catalytic activity">
    <reaction evidence="8">
        <text>[ThiI sulfur-carrier protein]-S-sulfanyl-L-cysteine + a uridine in tRNA + 2 reduced [2Fe-2S]-[ferredoxin] + ATP + H(+) = [ThiI sulfur-carrier protein]-L-cysteine + a 4-thiouridine in tRNA + 2 oxidized [2Fe-2S]-[ferredoxin] + AMP + diphosphate</text>
        <dbReference type="Rhea" id="RHEA:24176"/>
        <dbReference type="Rhea" id="RHEA-COMP:10000"/>
        <dbReference type="Rhea" id="RHEA-COMP:10001"/>
        <dbReference type="Rhea" id="RHEA-COMP:13337"/>
        <dbReference type="Rhea" id="RHEA-COMP:13338"/>
        <dbReference type="Rhea" id="RHEA-COMP:13339"/>
        <dbReference type="Rhea" id="RHEA-COMP:13340"/>
        <dbReference type="ChEBI" id="CHEBI:15378"/>
        <dbReference type="ChEBI" id="CHEBI:29950"/>
        <dbReference type="ChEBI" id="CHEBI:30616"/>
        <dbReference type="ChEBI" id="CHEBI:33019"/>
        <dbReference type="ChEBI" id="CHEBI:33737"/>
        <dbReference type="ChEBI" id="CHEBI:33738"/>
        <dbReference type="ChEBI" id="CHEBI:61963"/>
        <dbReference type="ChEBI" id="CHEBI:65315"/>
        <dbReference type="ChEBI" id="CHEBI:136798"/>
        <dbReference type="ChEBI" id="CHEBI:456215"/>
        <dbReference type="EC" id="2.8.1.4"/>
    </reaction>
</comment>
<feature type="binding site" evidence="8">
    <location>
        <position position="304"/>
    </location>
    <ligand>
        <name>ATP</name>
        <dbReference type="ChEBI" id="CHEBI:30616"/>
    </ligand>
</feature>
<dbReference type="OrthoDB" id="372227at2157"/>
<comment type="function">
    <text evidence="8">Catalyzes the ATP-dependent transfer of a sulfur to tRNA to produce 4-thiouridine in position 8 of tRNAs, which functions as a near-UV photosensor. Also catalyzes the transfer of sulfur to the sulfur carrier protein ThiS, forming ThiS-thiocarboxylate. This is a step in the synthesis of thiazole, in the thiamine biosynthesis pathway. The sulfur is donated as persulfide by IscS.</text>
</comment>
<dbReference type="HAMAP" id="MF_00021">
    <property type="entry name" value="ThiI"/>
    <property type="match status" value="1"/>
</dbReference>
<dbReference type="EMBL" id="MWPH01000001">
    <property type="protein sequence ID" value="OVE86204.1"/>
    <property type="molecule type" value="Genomic_DNA"/>
</dbReference>
<dbReference type="GO" id="GO:0140741">
    <property type="term" value="F:tRNA-uracil-4 sulfurtransferase activity"/>
    <property type="evidence" value="ECO:0007669"/>
    <property type="project" value="UniProtKB-EC"/>
</dbReference>
<name>A0A202ED82_9EURY</name>
<dbReference type="Pfam" id="PF02926">
    <property type="entry name" value="THUMP"/>
    <property type="match status" value="1"/>
</dbReference>
<comment type="pathway">
    <text evidence="8">Cofactor biosynthesis; thiamine diphosphate biosynthesis.</text>
</comment>
<dbReference type="GO" id="GO:0005829">
    <property type="term" value="C:cytosol"/>
    <property type="evidence" value="ECO:0007669"/>
    <property type="project" value="TreeGrafter"/>
</dbReference>
<dbReference type="GO" id="GO:0002937">
    <property type="term" value="P:tRNA 4-thiouridine biosynthesis"/>
    <property type="evidence" value="ECO:0007669"/>
    <property type="project" value="TreeGrafter"/>
</dbReference>
<keyword evidence="7 8" id="KW-0784">Thiamine biosynthesis</keyword>
<keyword evidence="4 8" id="KW-0547">Nucleotide-binding</keyword>
<feature type="domain" description="THUMP" evidence="9">
    <location>
        <begin position="65"/>
        <end position="172"/>
    </location>
</feature>
<evidence type="ECO:0000256" key="1">
    <source>
        <dbReference type="ARBA" id="ARBA00022490"/>
    </source>
</evidence>
<dbReference type="AlphaFoldDB" id="A0A202ED82"/>
<dbReference type="GO" id="GO:0009229">
    <property type="term" value="P:thiamine diphosphate biosynthetic process"/>
    <property type="evidence" value="ECO:0007669"/>
    <property type="project" value="UniProtKB-UniRule"/>
</dbReference>
<dbReference type="PROSITE" id="PS51165">
    <property type="entry name" value="THUMP"/>
    <property type="match status" value="1"/>
</dbReference>
<dbReference type="Gene3D" id="3.30.2130.30">
    <property type="match status" value="1"/>
</dbReference>
<keyword evidence="11" id="KW-1185">Reference proteome</keyword>
<evidence type="ECO:0000256" key="3">
    <source>
        <dbReference type="ARBA" id="ARBA00022679"/>
    </source>
</evidence>
<reference evidence="10 11" key="1">
    <citation type="submission" date="2017-02" db="EMBL/GenBank/DDBJ databases">
        <title>Natronthermophilus aegyptiacus gen. nov.,sp. nov., an aerobic, extremely halophilic alkalithermophilic archaeon isolated from the athalassohaline Wadi An Natrun, Egypt.</title>
        <authorList>
            <person name="Zhao B."/>
        </authorList>
    </citation>
    <scope>NUCLEOTIDE SEQUENCE [LARGE SCALE GENOMIC DNA]</scope>
    <source>
        <strain evidence="10 11">CGMCC 1.3597</strain>
    </source>
</reference>
<keyword evidence="2 8" id="KW-0820">tRNA-binding</keyword>
<protein>
    <recommendedName>
        <fullName evidence="8">Probable tRNA sulfurtransferase</fullName>
        <ecNumber evidence="8">2.8.1.4</ecNumber>
    </recommendedName>
    <alternativeName>
        <fullName evidence="8">Sulfur carrier protein ThiS sulfurtransferase</fullName>
    </alternativeName>
    <alternativeName>
        <fullName evidence="8">Thiamine biosynthesis protein ThiI</fullName>
    </alternativeName>
    <alternativeName>
        <fullName evidence="8">tRNA 4-thiouridine synthase</fullName>
    </alternativeName>
</protein>
<keyword evidence="6 8" id="KW-0694">RNA-binding</keyword>
<proteinExistence type="inferred from homology"/>
<comment type="caution">
    <text evidence="8">Lacks conserved residue(s) required for the propagation of feature annotation.</text>
</comment>
<evidence type="ECO:0000313" key="11">
    <source>
        <dbReference type="Proteomes" id="UP000196084"/>
    </source>
</evidence>
<keyword evidence="5 8" id="KW-0067">ATP-binding</keyword>
<evidence type="ECO:0000259" key="9">
    <source>
        <dbReference type="PROSITE" id="PS51165"/>
    </source>
</evidence>
<dbReference type="CDD" id="cd11716">
    <property type="entry name" value="THUMP_ThiI"/>
    <property type="match status" value="1"/>
</dbReference>
<dbReference type="SMART" id="SM00981">
    <property type="entry name" value="THUMP"/>
    <property type="match status" value="1"/>
</dbReference>
<dbReference type="GO" id="GO:0000049">
    <property type="term" value="F:tRNA binding"/>
    <property type="evidence" value="ECO:0007669"/>
    <property type="project" value="UniProtKB-UniRule"/>
</dbReference>
<dbReference type="InterPro" id="IPR020536">
    <property type="entry name" value="ThiI_AANH"/>
</dbReference>
<dbReference type="InterPro" id="IPR054173">
    <property type="entry name" value="ThiI_fer"/>
</dbReference>
<keyword evidence="1 8" id="KW-0963">Cytoplasm</keyword>
<dbReference type="SUPFAM" id="SSF143437">
    <property type="entry name" value="THUMP domain-like"/>
    <property type="match status" value="1"/>
</dbReference>